<dbReference type="EMBL" id="CZRL01000035">
    <property type="protein sequence ID" value="CUS50665.1"/>
    <property type="molecule type" value="Genomic_DNA"/>
</dbReference>
<comment type="cofactor">
    <cofactor evidence="1">
        <name>Mg(2+)</name>
        <dbReference type="ChEBI" id="CHEBI:18420"/>
    </cofactor>
</comment>
<dbReference type="NCBIfam" id="TIGR01549">
    <property type="entry name" value="HAD-SF-IA-v1"/>
    <property type="match status" value="1"/>
</dbReference>
<dbReference type="InterPro" id="IPR036412">
    <property type="entry name" value="HAD-like_sf"/>
</dbReference>
<dbReference type="GO" id="GO:0009231">
    <property type="term" value="P:riboflavin biosynthetic process"/>
    <property type="evidence" value="ECO:0007669"/>
    <property type="project" value="TreeGrafter"/>
</dbReference>
<dbReference type="Gene3D" id="1.20.120.1600">
    <property type="match status" value="1"/>
</dbReference>
<protein>
    <submittedName>
        <fullName evidence="4">Hydrolase</fullName>
    </submittedName>
</protein>
<dbReference type="Pfam" id="PF00702">
    <property type="entry name" value="Hydrolase"/>
    <property type="match status" value="1"/>
</dbReference>
<dbReference type="SFLD" id="SFLDS00003">
    <property type="entry name" value="Haloacid_Dehalogenase"/>
    <property type="match status" value="1"/>
</dbReference>
<dbReference type="InterPro" id="IPR006439">
    <property type="entry name" value="HAD-SF_hydro_IA"/>
</dbReference>
<dbReference type="Gene3D" id="3.40.50.1000">
    <property type="entry name" value="HAD superfamily/HAD-like"/>
    <property type="match status" value="1"/>
</dbReference>
<evidence type="ECO:0000256" key="1">
    <source>
        <dbReference type="ARBA" id="ARBA00001946"/>
    </source>
</evidence>
<dbReference type="PANTHER" id="PTHR46470">
    <property type="entry name" value="N-ACYLNEURAMINATE-9-PHOSPHATASE"/>
    <property type="match status" value="1"/>
</dbReference>
<keyword evidence="3" id="KW-0460">Magnesium</keyword>
<dbReference type="PANTHER" id="PTHR46470:SF4">
    <property type="entry name" value="5-AMINO-6-(5-PHOSPHO-D-RIBITYLAMINO)URACIL PHOSPHATASE YIGB"/>
    <property type="match status" value="1"/>
</dbReference>
<dbReference type="GO" id="GO:0016787">
    <property type="term" value="F:hydrolase activity"/>
    <property type="evidence" value="ECO:0007669"/>
    <property type="project" value="UniProtKB-KW"/>
</dbReference>
<accession>A0A160TRV2</accession>
<proteinExistence type="predicted"/>
<dbReference type="SUPFAM" id="SSF56784">
    <property type="entry name" value="HAD-like"/>
    <property type="match status" value="1"/>
</dbReference>
<dbReference type="InterPro" id="IPR023214">
    <property type="entry name" value="HAD_sf"/>
</dbReference>
<evidence type="ECO:0000313" key="4">
    <source>
        <dbReference type="EMBL" id="CUS50665.1"/>
    </source>
</evidence>
<sequence length="227" mass="25347">MKHIRGITLDLDDTLWDIWSVIRRAEVELHRHIELHYPKVASRYDADGLRSLRNQVHETRPDLAHDLTELRRYSFAMILEECDYDPAGSYDLMDRFLALRHDVELYPDVLPALEALEGRYPIVALSNGNANINRLAISKFFSGQVSAADAGVKKPDAKIFALGCEALDLEPASVLHVGDHPVEDVIGALDAGLTAVWVNRSAGVWEQQQKPSAQVTSMLGLVELLAR</sequence>
<dbReference type="NCBIfam" id="TIGR01509">
    <property type="entry name" value="HAD-SF-IA-v3"/>
    <property type="match status" value="1"/>
</dbReference>
<name>A0A160TRV2_9ZZZZ</name>
<dbReference type="AlphaFoldDB" id="A0A160TRV2"/>
<reference evidence="4" key="1">
    <citation type="submission" date="2015-10" db="EMBL/GenBank/DDBJ databases">
        <authorList>
            <person name="Gilbert D.G."/>
        </authorList>
    </citation>
    <scope>NUCLEOTIDE SEQUENCE</scope>
</reference>
<organism evidence="4">
    <name type="scientific">hydrothermal vent metagenome</name>
    <dbReference type="NCBI Taxonomy" id="652676"/>
    <lineage>
        <taxon>unclassified sequences</taxon>
        <taxon>metagenomes</taxon>
        <taxon>ecological metagenomes</taxon>
    </lineage>
</organism>
<keyword evidence="2 4" id="KW-0378">Hydrolase</keyword>
<evidence type="ECO:0000256" key="3">
    <source>
        <dbReference type="ARBA" id="ARBA00022842"/>
    </source>
</evidence>
<evidence type="ECO:0000256" key="2">
    <source>
        <dbReference type="ARBA" id="ARBA00022801"/>
    </source>
</evidence>
<dbReference type="InterPro" id="IPR051400">
    <property type="entry name" value="HAD-like_hydrolase"/>
</dbReference>
<dbReference type="PRINTS" id="PR00413">
    <property type="entry name" value="HADHALOGNASE"/>
</dbReference>
<gene>
    <name evidence="4" type="ORF">MGWOODY_XGa1618</name>
</gene>
<dbReference type="SFLD" id="SFLDG01129">
    <property type="entry name" value="C1.5:_HAD__Beta-PGM__Phosphata"/>
    <property type="match status" value="1"/>
</dbReference>